<dbReference type="GO" id="GO:0016987">
    <property type="term" value="F:sigma factor activity"/>
    <property type="evidence" value="ECO:0007669"/>
    <property type="project" value="UniProtKB-KW"/>
</dbReference>
<feature type="domain" description="RNA polymerase sigma factor 70 region 4 type 2" evidence="6">
    <location>
        <begin position="124"/>
        <end position="172"/>
    </location>
</feature>
<evidence type="ECO:0000259" key="5">
    <source>
        <dbReference type="Pfam" id="PF04542"/>
    </source>
</evidence>
<evidence type="ECO:0000256" key="4">
    <source>
        <dbReference type="ARBA" id="ARBA00023163"/>
    </source>
</evidence>
<evidence type="ECO:0000256" key="2">
    <source>
        <dbReference type="ARBA" id="ARBA00023015"/>
    </source>
</evidence>
<dbReference type="SUPFAM" id="SSF88659">
    <property type="entry name" value="Sigma3 and sigma4 domains of RNA polymerase sigma factors"/>
    <property type="match status" value="1"/>
</dbReference>
<dbReference type="PANTHER" id="PTHR43133">
    <property type="entry name" value="RNA POLYMERASE ECF-TYPE SIGMA FACTO"/>
    <property type="match status" value="1"/>
</dbReference>
<comment type="caution">
    <text evidence="7">The sequence shown here is derived from an EMBL/GenBank/DDBJ whole genome shotgun (WGS) entry which is preliminary data.</text>
</comment>
<dbReference type="OrthoDB" id="4864396at2"/>
<keyword evidence="8" id="KW-1185">Reference proteome</keyword>
<dbReference type="Gene3D" id="1.10.10.10">
    <property type="entry name" value="Winged helix-like DNA-binding domain superfamily/Winged helix DNA-binding domain"/>
    <property type="match status" value="1"/>
</dbReference>
<dbReference type="InterPro" id="IPR036388">
    <property type="entry name" value="WH-like_DNA-bd_sf"/>
</dbReference>
<dbReference type="Pfam" id="PF08281">
    <property type="entry name" value="Sigma70_r4_2"/>
    <property type="match status" value="1"/>
</dbReference>
<keyword evidence="2" id="KW-0805">Transcription regulation</keyword>
<dbReference type="Pfam" id="PF04542">
    <property type="entry name" value="Sigma70_r2"/>
    <property type="match status" value="1"/>
</dbReference>
<dbReference type="SUPFAM" id="SSF88946">
    <property type="entry name" value="Sigma2 domain of RNA polymerase sigma factors"/>
    <property type="match status" value="1"/>
</dbReference>
<evidence type="ECO:0000313" key="8">
    <source>
        <dbReference type="Proteomes" id="UP000192796"/>
    </source>
</evidence>
<keyword evidence="4" id="KW-0804">Transcription</keyword>
<evidence type="ECO:0000259" key="6">
    <source>
        <dbReference type="Pfam" id="PF08281"/>
    </source>
</evidence>
<sequence length="197" mass="23207">MNQLSDDLLILFSQGSPQAFKAIFDSFRMRIFHFVRKLIDDRLVAEEITSDTFVKLYRLHDKFNTYNNIQAFLFITARNASLDFLKYRQRQRGHLTELLHHEEQEMDDPLFADSSIEADVLQFIYTEIEKLPLRSRQIFKLFYIEGLSVNDIANMMKISPQTVSNQKTTALKVLRMKVLDRPGLLLCLLFFAGEKRY</sequence>
<dbReference type="InterPro" id="IPR013249">
    <property type="entry name" value="RNA_pol_sigma70_r4_t2"/>
</dbReference>
<dbReference type="Gene3D" id="1.10.1740.10">
    <property type="match status" value="1"/>
</dbReference>
<dbReference type="InterPro" id="IPR039425">
    <property type="entry name" value="RNA_pol_sigma-70-like"/>
</dbReference>
<feature type="domain" description="RNA polymerase sigma-70 region 2" evidence="5">
    <location>
        <begin position="24"/>
        <end position="90"/>
    </location>
</feature>
<dbReference type="EMBL" id="LVYD01000083">
    <property type="protein sequence ID" value="OQP59248.1"/>
    <property type="molecule type" value="Genomic_DNA"/>
</dbReference>
<dbReference type="PANTHER" id="PTHR43133:SF46">
    <property type="entry name" value="RNA POLYMERASE SIGMA-70 FACTOR ECF SUBFAMILY"/>
    <property type="match status" value="1"/>
</dbReference>
<evidence type="ECO:0000256" key="3">
    <source>
        <dbReference type="ARBA" id="ARBA00023082"/>
    </source>
</evidence>
<gene>
    <name evidence="7" type="ORF">A3860_37990</name>
</gene>
<evidence type="ECO:0000313" key="7">
    <source>
        <dbReference type="EMBL" id="OQP59248.1"/>
    </source>
</evidence>
<proteinExistence type="inferred from homology"/>
<dbReference type="Proteomes" id="UP000192796">
    <property type="component" value="Unassembled WGS sequence"/>
</dbReference>
<dbReference type="InterPro" id="IPR013324">
    <property type="entry name" value="RNA_pol_sigma_r3/r4-like"/>
</dbReference>
<dbReference type="AlphaFoldDB" id="A0A1V9FLN4"/>
<dbReference type="NCBIfam" id="TIGR02937">
    <property type="entry name" value="sigma70-ECF"/>
    <property type="match status" value="1"/>
</dbReference>
<dbReference type="InterPro" id="IPR007627">
    <property type="entry name" value="RNA_pol_sigma70_r2"/>
</dbReference>
<reference evidence="7 8" key="1">
    <citation type="submission" date="2016-03" db="EMBL/GenBank/DDBJ databases">
        <title>Niastella vici sp. nov., isolated from farmland soil.</title>
        <authorList>
            <person name="Chen L."/>
            <person name="Wang D."/>
            <person name="Yang S."/>
            <person name="Wang G."/>
        </authorList>
    </citation>
    <scope>NUCLEOTIDE SEQUENCE [LARGE SCALE GENOMIC DNA]</scope>
    <source>
        <strain evidence="7 8">DJ57</strain>
    </source>
</reference>
<keyword evidence="3" id="KW-0731">Sigma factor</keyword>
<protein>
    <recommendedName>
        <fullName evidence="9">RNA polymerase subunit sigma-70</fullName>
    </recommendedName>
</protein>
<organism evidence="7 8">
    <name type="scientific">Niastella vici</name>
    <dbReference type="NCBI Taxonomy" id="1703345"/>
    <lineage>
        <taxon>Bacteria</taxon>
        <taxon>Pseudomonadati</taxon>
        <taxon>Bacteroidota</taxon>
        <taxon>Chitinophagia</taxon>
        <taxon>Chitinophagales</taxon>
        <taxon>Chitinophagaceae</taxon>
        <taxon>Niastella</taxon>
    </lineage>
</organism>
<evidence type="ECO:0008006" key="9">
    <source>
        <dbReference type="Google" id="ProtNLM"/>
    </source>
</evidence>
<dbReference type="STRING" id="1703345.A3860_37990"/>
<dbReference type="GO" id="GO:0003677">
    <property type="term" value="F:DNA binding"/>
    <property type="evidence" value="ECO:0007669"/>
    <property type="project" value="InterPro"/>
</dbReference>
<dbReference type="InterPro" id="IPR014284">
    <property type="entry name" value="RNA_pol_sigma-70_dom"/>
</dbReference>
<dbReference type="GO" id="GO:0006352">
    <property type="term" value="P:DNA-templated transcription initiation"/>
    <property type="evidence" value="ECO:0007669"/>
    <property type="project" value="InterPro"/>
</dbReference>
<name>A0A1V9FLN4_9BACT</name>
<dbReference type="InterPro" id="IPR013325">
    <property type="entry name" value="RNA_pol_sigma_r2"/>
</dbReference>
<dbReference type="RefSeq" id="WP_081154812.1">
    <property type="nucleotide sequence ID" value="NZ_LVYD01000083.1"/>
</dbReference>
<evidence type="ECO:0000256" key="1">
    <source>
        <dbReference type="ARBA" id="ARBA00010641"/>
    </source>
</evidence>
<comment type="similarity">
    <text evidence="1">Belongs to the sigma-70 factor family. ECF subfamily.</text>
</comment>
<accession>A0A1V9FLN4</accession>